<keyword evidence="1" id="KW-0805">Transcription regulation</keyword>
<reference evidence="5" key="1">
    <citation type="submission" date="2022-04" db="EMBL/GenBank/DDBJ databases">
        <title>A functionally conserved STORR gene fusion in Papaver species that diverged 16.8 million years ago.</title>
        <authorList>
            <person name="Catania T."/>
        </authorList>
    </citation>
    <scope>NUCLEOTIDE SEQUENCE</scope>
    <source>
        <strain evidence="5">S-188037</strain>
    </source>
</reference>
<dbReference type="PANTHER" id="PTHR13935">
    <property type="entry name" value="ACHAETE-SCUTE TRANSCRIPTION FACTOR-RELATED"/>
    <property type="match status" value="1"/>
</dbReference>
<dbReference type="Pfam" id="PF00010">
    <property type="entry name" value="HLH"/>
    <property type="match status" value="1"/>
</dbReference>
<feature type="non-terminal residue" evidence="5">
    <location>
        <position position="215"/>
    </location>
</feature>
<dbReference type="InterPro" id="IPR011598">
    <property type="entry name" value="bHLH_dom"/>
</dbReference>
<dbReference type="GO" id="GO:0000981">
    <property type="term" value="F:DNA-binding transcription factor activity, RNA polymerase II-specific"/>
    <property type="evidence" value="ECO:0007669"/>
    <property type="project" value="TreeGrafter"/>
</dbReference>
<evidence type="ECO:0000313" key="5">
    <source>
        <dbReference type="EMBL" id="KAI3917985.1"/>
    </source>
</evidence>
<dbReference type="GO" id="GO:0046983">
    <property type="term" value="F:protein dimerization activity"/>
    <property type="evidence" value="ECO:0007669"/>
    <property type="project" value="InterPro"/>
</dbReference>
<evidence type="ECO:0000259" key="4">
    <source>
        <dbReference type="PROSITE" id="PS50888"/>
    </source>
</evidence>
<dbReference type="InterPro" id="IPR015660">
    <property type="entry name" value="MASH1/Ascl1a-like"/>
</dbReference>
<keyword evidence="6" id="KW-1185">Reference proteome</keyword>
<protein>
    <recommendedName>
        <fullName evidence="4">BHLH domain-containing protein</fullName>
    </recommendedName>
</protein>
<evidence type="ECO:0000313" key="6">
    <source>
        <dbReference type="Proteomes" id="UP001202328"/>
    </source>
</evidence>
<gene>
    <name evidence="5" type="ORF">MKW98_000219</name>
</gene>
<feature type="compositionally biased region" description="Basic and acidic residues" evidence="3">
    <location>
        <begin position="57"/>
        <end position="70"/>
    </location>
</feature>
<dbReference type="AlphaFoldDB" id="A0AAD4XHU2"/>
<dbReference type="PROSITE" id="PS50888">
    <property type="entry name" value="BHLH"/>
    <property type="match status" value="1"/>
</dbReference>
<evidence type="ECO:0000256" key="2">
    <source>
        <dbReference type="ARBA" id="ARBA00023163"/>
    </source>
</evidence>
<feature type="region of interest" description="Disordered" evidence="3">
    <location>
        <begin position="50"/>
        <end position="70"/>
    </location>
</feature>
<dbReference type="EMBL" id="JAJJMB010008958">
    <property type="protein sequence ID" value="KAI3917985.1"/>
    <property type="molecule type" value="Genomic_DNA"/>
</dbReference>
<accession>A0AAD4XHU2</accession>
<comment type="caution">
    <text evidence="5">The sequence shown here is derived from an EMBL/GenBank/DDBJ whole genome shotgun (WGS) entry which is preliminary data.</text>
</comment>
<dbReference type="GO" id="GO:0000977">
    <property type="term" value="F:RNA polymerase II transcription regulatory region sequence-specific DNA binding"/>
    <property type="evidence" value="ECO:0007669"/>
    <property type="project" value="TreeGrafter"/>
</dbReference>
<evidence type="ECO:0000256" key="1">
    <source>
        <dbReference type="ARBA" id="ARBA00023015"/>
    </source>
</evidence>
<dbReference type="SMART" id="SM00353">
    <property type="entry name" value="HLH"/>
    <property type="match status" value="1"/>
</dbReference>
<sequence>MDQNVDSSIHGCADEDPINMFTRDQSSYPVDKPQYSINIDISRSISTTAPSLSSNDYVHDETKATKKSDHNVKEKLRRMRLNDAYSSLKSLLPDSYISKKKWSSPLVVAKVLEYIPELQEEVEKLKQKKGNILLSSQEKQIFTTDQNQIVSSGPTVSTIEITEGEITAQICVHRDRQVDVFPLLLANLEREEIHIASASTLSISTERVCYHLHLF</sequence>
<dbReference type="InterPro" id="IPR036638">
    <property type="entry name" value="HLH_DNA-bd_sf"/>
</dbReference>
<dbReference type="Gene3D" id="4.10.280.10">
    <property type="entry name" value="Helix-loop-helix DNA-binding domain"/>
    <property type="match status" value="1"/>
</dbReference>
<feature type="domain" description="BHLH" evidence="4">
    <location>
        <begin position="65"/>
        <end position="118"/>
    </location>
</feature>
<dbReference type="Proteomes" id="UP001202328">
    <property type="component" value="Unassembled WGS sequence"/>
</dbReference>
<proteinExistence type="predicted"/>
<keyword evidence="2" id="KW-0804">Transcription</keyword>
<dbReference type="SUPFAM" id="SSF47459">
    <property type="entry name" value="HLH, helix-loop-helix DNA-binding domain"/>
    <property type="match status" value="1"/>
</dbReference>
<dbReference type="GO" id="GO:0090575">
    <property type="term" value="C:RNA polymerase II transcription regulator complex"/>
    <property type="evidence" value="ECO:0007669"/>
    <property type="project" value="TreeGrafter"/>
</dbReference>
<evidence type="ECO:0000256" key="3">
    <source>
        <dbReference type="SAM" id="MobiDB-lite"/>
    </source>
</evidence>
<dbReference type="PANTHER" id="PTHR13935:SF104">
    <property type="entry name" value="TRANSCRIPTION FACTOR BHLH160"/>
    <property type="match status" value="1"/>
</dbReference>
<name>A0AAD4XHU2_9MAGN</name>
<organism evidence="5 6">
    <name type="scientific">Papaver atlanticum</name>
    <dbReference type="NCBI Taxonomy" id="357466"/>
    <lineage>
        <taxon>Eukaryota</taxon>
        <taxon>Viridiplantae</taxon>
        <taxon>Streptophyta</taxon>
        <taxon>Embryophyta</taxon>
        <taxon>Tracheophyta</taxon>
        <taxon>Spermatophyta</taxon>
        <taxon>Magnoliopsida</taxon>
        <taxon>Ranunculales</taxon>
        <taxon>Papaveraceae</taxon>
        <taxon>Papaveroideae</taxon>
        <taxon>Papaver</taxon>
    </lineage>
</organism>